<evidence type="ECO:0000313" key="2">
    <source>
        <dbReference type="Proteomes" id="UP001732700"/>
    </source>
</evidence>
<evidence type="ECO:0000313" key="1">
    <source>
        <dbReference type="EnsemblPlants" id="AVESA.00010b.r2.4DG0768700.1.CDS.1"/>
    </source>
</evidence>
<dbReference type="EnsemblPlants" id="AVESA.00010b.r2.4DG0768700.1">
    <property type="protein sequence ID" value="AVESA.00010b.r2.4DG0768700.1.CDS.1"/>
    <property type="gene ID" value="AVESA.00010b.r2.4DG0768700"/>
</dbReference>
<accession>A0ACD5XCL6</accession>
<sequence>MDMRSARRSTAHHRRMQTPSPAPAVGQKHNQQRRGGLNCQRTPPPTQPGCFTVQLVVVFLWVAASLAFLPLVLPPLPPPPISLMLVPVCLLAVLAALAFVPLDAHNNVVGSNRINTDCIV</sequence>
<name>A0ACD5XCL6_AVESA</name>
<proteinExistence type="predicted"/>
<dbReference type="Proteomes" id="UP001732700">
    <property type="component" value="Chromosome 4D"/>
</dbReference>
<keyword evidence="2" id="KW-1185">Reference proteome</keyword>
<organism evidence="1 2">
    <name type="scientific">Avena sativa</name>
    <name type="common">Oat</name>
    <dbReference type="NCBI Taxonomy" id="4498"/>
    <lineage>
        <taxon>Eukaryota</taxon>
        <taxon>Viridiplantae</taxon>
        <taxon>Streptophyta</taxon>
        <taxon>Embryophyta</taxon>
        <taxon>Tracheophyta</taxon>
        <taxon>Spermatophyta</taxon>
        <taxon>Magnoliopsida</taxon>
        <taxon>Liliopsida</taxon>
        <taxon>Poales</taxon>
        <taxon>Poaceae</taxon>
        <taxon>BOP clade</taxon>
        <taxon>Pooideae</taxon>
        <taxon>Poodae</taxon>
        <taxon>Poeae</taxon>
        <taxon>Poeae Chloroplast Group 1 (Aveneae type)</taxon>
        <taxon>Aveninae</taxon>
        <taxon>Avena</taxon>
    </lineage>
</organism>
<reference evidence="1" key="1">
    <citation type="submission" date="2021-05" db="EMBL/GenBank/DDBJ databases">
        <authorList>
            <person name="Scholz U."/>
            <person name="Mascher M."/>
            <person name="Fiebig A."/>
        </authorList>
    </citation>
    <scope>NUCLEOTIDE SEQUENCE [LARGE SCALE GENOMIC DNA]</scope>
</reference>
<reference evidence="1" key="2">
    <citation type="submission" date="2025-09" db="UniProtKB">
        <authorList>
            <consortium name="EnsemblPlants"/>
        </authorList>
    </citation>
    <scope>IDENTIFICATION</scope>
</reference>
<protein>
    <submittedName>
        <fullName evidence="1">Uncharacterized protein</fullName>
    </submittedName>
</protein>